<comment type="catalytic activity">
    <reaction evidence="1">
        <text>uridine(34) in tRNA + AH2 + O2 = 5-hydroxyuridine(34) in tRNA + A + H2O</text>
        <dbReference type="Rhea" id="RHEA:64224"/>
        <dbReference type="Rhea" id="RHEA-COMP:11727"/>
        <dbReference type="Rhea" id="RHEA-COMP:13381"/>
        <dbReference type="ChEBI" id="CHEBI:13193"/>
        <dbReference type="ChEBI" id="CHEBI:15377"/>
        <dbReference type="ChEBI" id="CHEBI:15379"/>
        <dbReference type="ChEBI" id="CHEBI:17499"/>
        <dbReference type="ChEBI" id="CHEBI:65315"/>
        <dbReference type="ChEBI" id="CHEBI:136877"/>
    </reaction>
</comment>
<dbReference type="Gene3D" id="3.30.70.100">
    <property type="match status" value="1"/>
</dbReference>
<dbReference type="Proteomes" id="UP001304461">
    <property type="component" value="Unassembled WGS sequence"/>
</dbReference>
<comment type="similarity">
    <text evidence="1">Belongs to the TrhO family.</text>
</comment>
<dbReference type="InterPro" id="IPR020936">
    <property type="entry name" value="TrhO"/>
</dbReference>
<dbReference type="Gene3D" id="3.40.250.10">
    <property type="entry name" value="Rhodanese-like domain"/>
    <property type="match status" value="1"/>
</dbReference>
<evidence type="ECO:0000259" key="2">
    <source>
        <dbReference type="PROSITE" id="PS50206"/>
    </source>
</evidence>
<dbReference type="InterPro" id="IPR040503">
    <property type="entry name" value="TRHO_N"/>
</dbReference>
<dbReference type="EC" id="1.14.-.-" evidence="1"/>
<reference evidence="3 4" key="1">
    <citation type="submission" date="2023-12" db="EMBL/GenBank/DDBJ databases">
        <title>Baltic Sea Cyanobacteria.</title>
        <authorList>
            <person name="Delbaje E."/>
            <person name="Fewer D.P."/>
            <person name="Shishido T.K."/>
        </authorList>
    </citation>
    <scope>NUCLEOTIDE SEQUENCE [LARGE SCALE GENOMIC DNA]</scope>
    <source>
        <strain evidence="3 4">UHCC 0139</strain>
    </source>
</reference>
<dbReference type="RefSeq" id="WP_323306165.1">
    <property type="nucleotide sequence ID" value="NZ_JAYGHX010000008.1"/>
</dbReference>
<dbReference type="Pfam" id="PF17773">
    <property type="entry name" value="UPF0176_N"/>
    <property type="match status" value="1"/>
</dbReference>
<keyword evidence="4" id="KW-1185">Reference proteome</keyword>
<dbReference type="EMBL" id="JAYGHX010000008">
    <property type="protein sequence ID" value="MEA5392180.1"/>
    <property type="molecule type" value="Genomic_DNA"/>
</dbReference>
<evidence type="ECO:0000313" key="3">
    <source>
        <dbReference type="EMBL" id="MEA5392180.1"/>
    </source>
</evidence>
<evidence type="ECO:0000256" key="1">
    <source>
        <dbReference type="HAMAP-Rule" id="MF_00469"/>
    </source>
</evidence>
<dbReference type="InterPro" id="IPR001763">
    <property type="entry name" value="Rhodanese-like_dom"/>
</dbReference>
<feature type="domain" description="Rhodanese" evidence="2">
    <location>
        <begin position="124"/>
        <end position="222"/>
    </location>
</feature>
<sequence>MRVQVAAFYRFVPLASEELAHWQTRLLALGSTTGLLGTILLATEGINGTVAGSASAVAALLELLQADPRLADLEVKRSEAEGRVFHRFKVRRKAEIVTMAEPSAQPFRGTGVPVPPEQWNALLDDPGTLTIDTRNHYEVALGSFAGAIDPGTEHFRDFPAWVDQHLRPLVAQRRPQRLALFCTGGIRCEKATAHLLNQGFEQVLQLQGGILNYLEQVPETESRWHGECYVFDQRVALDHRLQPGTYHVCHACGLPLASADLALESYVDGVSCRHCIDRFTDADRERFAERQRQMRRAEASGEAHIGRVMPPSGG</sequence>
<gene>
    <name evidence="1" type="primary">trhO</name>
    <name evidence="3" type="ORF">VB738_13020</name>
</gene>
<protein>
    <recommendedName>
        <fullName evidence="1">tRNA uridine(34) hydroxylase</fullName>
        <ecNumber evidence="1">1.14.-.-</ecNumber>
    </recommendedName>
    <alternativeName>
        <fullName evidence="1">tRNA hydroxylation protein O</fullName>
    </alternativeName>
</protein>
<dbReference type="SMART" id="SM00450">
    <property type="entry name" value="RHOD"/>
    <property type="match status" value="1"/>
</dbReference>
<name>A0ABU5RWZ6_9CYAN</name>
<dbReference type="PROSITE" id="PS50206">
    <property type="entry name" value="RHODANESE_3"/>
    <property type="match status" value="1"/>
</dbReference>
<organism evidence="3 4">
    <name type="scientific">Cyanobium gracile UHCC 0139</name>
    <dbReference type="NCBI Taxonomy" id="3110308"/>
    <lineage>
        <taxon>Bacteria</taxon>
        <taxon>Bacillati</taxon>
        <taxon>Cyanobacteriota</taxon>
        <taxon>Cyanophyceae</taxon>
        <taxon>Synechococcales</taxon>
        <taxon>Prochlorococcaceae</taxon>
        <taxon>Cyanobium</taxon>
    </lineage>
</organism>
<accession>A0ABU5RWZ6</accession>
<comment type="function">
    <text evidence="1">Catalyzes oxygen-dependent 5-hydroxyuridine (ho5U) modification at position 34 in tRNAs.</text>
</comment>
<dbReference type="Pfam" id="PF00581">
    <property type="entry name" value="Rhodanese"/>
    <property type="match status" value="1"/>
</dbReference>
<dbReference type="InterPro" id="IPR036873">
    <property type="entry name" value="Rhodanese-like_dom_sf"/>
</dbReference>
<comment type="caution">
    <text evidence="3">The sequence shown here is derived from an EMBL/GenBank/DDBJ whole genome shotgun (WGS) entry which is preliminary data.</text>
</comment>
<dbReference type="NCBIfam" id="NF001136">
    <property type="entry name" value="PRK00142.1-4"/>
    <property type="match status" value="1"/>
</dbReference>
<dbReference type="PANTHER" id="PTHR43268:SF3">
    <property type="entry name" value="RHODANESE-LIKE DOMAIN-CONTAINING PROTEIN 7-RELATED"/>
    <property type="match status" value="1"/>
</dbReference>
<keyword evidence="1" id="KW-0560">Oxidoreductase</keyword>
<dbReference type="HAMAP" id="MF_00469">
    <property type="entry name" value="TrhO"/>
    <property type="match status" value="1"/>
</dbReference>
<dbReference type="SUPFAM" id="SSF52821">
    <property type="entry name" value="Rhodanese/Cell cycle control phosphatase"/>
    <property type="match status" value="1"/>
</dbReference>
<proteinExistence type="inferred from homology"/>
<dbReference type="CDD" id="cd01518">
    <property type="entry name" value="RHOD_YceA"/>
    <property type="match status" value="1"/>
</dbReference>
<dbReference type="PANTHER" id="PTHR43268">
    <property type="entry name" value="THIOSULFATE SULFURTRANSFERASE/RHODANESE-LIKE DOMAIN-CONTAINING PROTEIN 2"/>
    <property type="match status" value="1"/>
</dbReference>
<evidence type="ECO:0000313" key="4">
    <source>
        <dbReference type="Proteomes" id="UP001304461"/>
    </source>
</evidence>
<keyword evidence="1" id="KW-0819">tRNA processing</keyword>